<dbReference type="eggNOG" id="COG0860">
    <property type="taxonomic scope" value="Bacteria"/>
</dbReference>
<dbReference type="InterPro" id="IPR012854">
    <property type="entry name" value="Cu_amine_oxidase-like_N"/>
</dbReference>
<dbReference type="SMART" id="SM00646">
    <property type="entry name" value="Ami_3"/>
    <property type="match status" value="1"/>
</dbReference>
<dbReference type="Proteomes" id="UP000010880">
    <property type="component" value="Chromosome"/>
</dbReference>
<name>L0K5B7_HALHC</name>
<dbReference type="EMBL" id="CP003359">
    <property type="protein sequence ID" value="AGB40467.1"/>
    <property type="molecule type" value="Genomic_DNA"/>
</dbReference>
<dbReference type="RefSeq" id="WP_015326193.1">
    <property type="nucleotide sequence ID" value="NC_019978.1"/>
</dbReference>
<dbReference type="Pfam" id="PF11741">
    <property type="entry name" value="AMIN"/>
    <property type="match status" value="1"/>
</dbReference>
<evidence type="ECO:0000256" key="1">
    <source>
        <dbReference type="ARBA" id="ARBA00022801"/>
    </source>
</evidence>
<sequence>MNIRFSMIIVLAMMIVFVSIPAEAQAEEIKLVIDSQNVESKLLIVDGRSLVSAQILKEKFGEKLVWKKGRKELQVNSGYWRASFQVGSRIAEVNSSILPLESRIRLINDDVMIPLRFLTKMYGGELEWDGSTKTIYYYSNRVSDISTKSSVNSSQVVINTDYQVKYELNLYHRPQRLVLDLYNVSLAEVKSKVEVNNNIIRQIRVSQFKLNPAVVRVVVDINQMSNYQIKRNSLGLVLKINQDTQVVTSSIISRKPKLKKPKLKLRTKKIVIDPGHGGFDPGAIGPSGVQEKTVNYQIAKSVNKLLKQAGFRTKMTRRSDKFYSLAKRANQANRWSADLFVSIHSNSNSKPWINGTATYAHWYASKSNWALAWYVQSELVERIKLESNGLKAANFAVLRETNMPAILVETAFLSNPREERLLNSDDFQQKAAAGIVAGIKKYFAKED</sequence>
<dbReference type="SUPFAM" id="SSF55383">
    <property type="entry name" value="Copper amine oxidase, domain N"/>
    <property type="match status" value="1"/>
</dbReference>
<dbReference type="InterPro" id="IPR021731">
    <property type="entry name" value="AMIN_dom"/>
</dbReference>
<dbReference type="InterPro" id="IPR002508">
    <property type="entry name" value="MurNAc-LAA_cat"/>
</dbReference>
<dbReference type="PANTHER" id="PTHR30404">
    <property type="entry name" value="N-ACETYLMURAMOYL-L-ALANINE AMIDASE"/>
    <property type="match status" value="1"/>
</dbReference>
<keyword evidence="1" id="KW-0378">Hydrolase</keyword>
<dbReference type="InterPro" id="IPR036582">
    <property type="entry name" value="Mao_N_sf"/>
</dbReference>
<keyword evidence="4" id="KW-1185">Reference proteome</keyword>
<dbReference type="Pfam" id="PF07833">
    <property type="entry name" value="Cu_amine_oxidN1"/>
    <property type="match status" value="1"/>
</dbReference>
<dbReference type="GO" id="GO:0009253">
    <property type="term" value="P:peptidoglycan catabolic process"/>
    <property type="evidence" value="ECO:0007669"/>
    <property type="project" value="InterPro"/>
</dbReference>
<dbReference type="Gene3D" id="2.60.40.3500">
    <property type="match status" value="1"/>
</dbReference>
<dbReference type="CDD" id="cd02696">
    <property type="entry name" value="MurNAc-LAA"/>
    <property type="match status" value="1"/>
</dbReference>
<feature type="domain" description="MurNAc-LAA" evidence="2">
    <location>
        <begin position="329"/>
        <end position="440"/>
    </location>
</feature>
<dbReference type="Pfam" id="PF01520">
    <property type="entry name" value="Amidase_3"/>
    <property type="match status" value="1"/>
</dbReference>
<dbReference type="KEGG" id="hhl:Halha_0492"/>
<evidence type="ECO:0000313" key="3">
    <source>
        <dbReference type="EMBL" id="AGB40467.1"/>
    </source>
</evidence>
<proteinExistence type="predicted"/>
<gene>
    <name evidence="3" type="ordered locus">Halha_0492</name>
</gene>
<dbReference type="HOGENOM" id="CLU_014322_10_0_9"/>
<dbReference type="Gene3D" id="3.40.630.40">
    <property type="entry name" value="Zn-dependent exopeptidases"/>
    <property type="match status" value="1"/>
</dbReference>
<dbReference type="PANTHER" id="PTHR30404:SF0">
    <property type="entry name" value="N-ACETYLMURAMOYL-L-ALANINE AMIDASE AMIC"/>
    <property type="match status" value="1"/>
</dbReference>
<dbReference type="PATRIC" id="fig|748449.3.peg.455"/>
<dbReference type="SUPFAM" id="SSF53187">
    <property type="entry name" value="Zn-dependent exopeptidases"/>
    <property type="match status" value="1"/>
</dbReference>
<dbReference type="InterPro" id="IPR050695">
    <property type="entry name" value="N-acetylmuramoyl_amidase_3"/>
</dbReference>
<dbReference type="STRING" id="748449.Halha_0492"/>
<accession>L0K5B7</accession>
<dbReference type="GO" id="GO:0008745">
    <property type="term" value="F:N-acetylmuramoyl-L-alanine amidase activity"/>
    <property type="evidence" value="ECO:0007669"/>
    <property type="project" value="InterPro"/>
</dbReference>
<reference evidence="4" key="1">
    <citation type="submission" date="2012-02" db="EMBL/GenBank/DDBJ databases">
        <title>The complete genome of Halobacteroides halobius DSM 5150.</title>
        <authorList>
            <person name="Lucas S."/>
            <person name="Copeland A."/>
            <person name="Lapidus A."/>
            <person name="Glavina del Rio T."/>
            <person name="Dalin E."/>
            <person name="Tice H."/>
            <person name="Bruce D."/>
            <person name="Goodwin L."/>
            <person name="Pitluck S."/>
            <person name="Peters L."/>
            <person name="Mikhailova N."/>
            <person name="Gu W."/>
            <person name="Kyrpides N."/>
            <person name="Mavromatis K."/>
            <person name="Ivanova N."/>
            <person name="Brettin T."/>
            <person name="Detter J.C."/>
            <person name="Han C."/>
            <person name="Larimer F."/>
            <person name="Land M."/>
            <person name="Hauser L."/>
            <person name="Markowitz V."/>
            <person name="Cheng J.-F."/>
            <person name="Hugenholtz P."/>
            <person name="Woyke T."/>
            <person name="Wu D."/>
            <person name="Tindall B."/>
            <person name="Pomrenke H."/>
            <person name="Brambilla E."/>
            <person name="Klenk H.-P."/>
            <person name="Eisen J.A."/>
        </authorList>
    </citation>
    <scope>NUCLEOTIDE SEQUENCE [LARGE SCALE GENOMIC DNA]</scope>
    <source>
        <strain evidence="4">ATCC 35273 / DSM 5150 / MD-1</strain>
    </source>
</reference>
<dbReference type="Gene3D" id="3.30.457.10">
    <property type="entry name" value="Copper amine oxidase-like, N-terminal domain"/>
    <property type="match status" value="1"/>
</dbReference>
<evidence type="ECO:0000259" key="2">
    <source>
        <dbReference type="SMART" id="SM00646"/>
    </source>
</evidence>
<organism evidence="3 4">
    <name type="scientific">Halobacteroides halobius (strain ATCC 35273 / DSM 5150 / MD-1)</name>
    <dbReference type="NCBI Taxonomy" id="748449"/>
    <lineage>
        <taxon>Bacteria</taxon>
        <taxon>Bacillati</taxon>
        <taxon>Bacillota</taxon>
        <taxon>Clostridia</taxon>
        <taxon>Halanaerobiales</taxon>
        <taxon>Halobacteroidaceae</taxon>
        <taxon>Halobacteroides</taxon>
    </lineage>
</organism>
<evidence type="ECO:0000313" key="4">
    <source>
        <dbReference type="Proteomes" id="UP000010880"/>
    </source>
</evidence>
<dbReference type="OrthoDB" id="9806267at2"/>
<dbReference type="GO" id="GO:0030288">
    <property type="term" value="C:outer membrane-bounded periplasmic space"/>
    <property type="evidence" value="ECO:0007669"/>
    <property type="project" value="TreeGrafter"/>
</dbReference>
<protein>
    <submittedName>
        <fullName evidence="3">N-acetylmuramoyl-L-alanine amidase</fullName>
    </submittedName>
</protein>
<dbReference type="AlphaFoldDB" id="L0K5B7"/>